<dbReference type="GO" id="GO:0005524">
    <property type="term" value="F:ATP binding"/>
    <property type="evidence" value="ECO:0007669"/>
    <property type="project" value="UniProtKB-KW"/>
</dbReference>
<comment type="caution">
    <text evidence="3">The sequence shown here is derived from an EMBL/GenBank/DDBJ whole genome shotgun (WGS) entry which is preliminary data.</text>
</comment>
<dbReference type="InterPro" id="IPR036890">
    <property type="entry name" value="HATPase_C_sf"/>
</dbReference>
<gene>
    <name evidence="3" type="ORF">Q8791_31395</name>
</gene>
<keyword evidence="1" id="KW-0418">Kinase</keyword>
<dbReference type="PANTHER" id="PTHR35526">
    <property type="entry name" value="ANTI-SIGMA-F FACTOR RSBW-RELATED"/>
    <property type="match status" value="1"/>
</dbReference>
<evidence type="ECO:0000313" key="3">
    <source>
        <dbReference type="EMBL" id="MEE2041736.1"/>
    </source>
</evidence>
<dbReference type="InterPro" id="IPR050267">
    <property type="entry name" value="Anti-sigma-factor_SerPK"/>
</dbReference>
<dbReference type="EMBL" id="JAUZMY010000063">
    <property type="protein sequence ID" value="MEE2041736.1"/>
    <property type="molecule type" value="Genomic_DNA"/>
</dbReference>
<dbReference type="PANTHER" id="PTHR35526:SF3">
    <property type="entry name" value="ANTI-SIGMA-F FACTOR RSBW"/>
    <property type="match status" value="1"/>
</dbReference>
<reference evidence="3 4" key="1">
    <citation type="submission" date="2023-08" db="EMBL/GenBank/DDBJ databases">
        <authorList>
            <person name="Girao M."/>
            <person name="Carvalho M.F."/>
        </authorList>
    </citation>
    <scope>NUCLEOTIDE SEQUENCE [LARGE SCALE GENOMIC DNA]</scope>
    <source>
        <strain evidence="3 4">CT-R113</strain>
    </source>
</reference>
<keyword evidence="1" id="KW-0808">Transferase</keyword>
<name>A0ABU7KHM7_9ACTN</name>
<accession>A0ABU7KHM7</accession>
<organism evidence="3 4">
    <name type="scientific">Nocardiopsis codii</name>
    <dbReference type="NCBI Taxonomy" id="3065942"/>
    <lineage>
        <taxon>Bacteria</taxon>
        <taxon>Bacillati</taxon>
        <taxon>Actinomycetota</taxon>
        <taxon>Actinomycetes</taxon>
        <taxon>Streptosporangiales</taxon>
        <taxon>Nocardiopsidaceae</taxon>
        <taxon>Nocardiopsis</taxon>
    </lineage>
</organism>
<dbReference type="Proteomes" id="UP001356095">
    <property type="component" value="Unassembled WGS sequence"/>
</dbReference>
<feature type="domain" description="Histidine kinase/HSP90-like ATPase" evidence="2">
    <location>
        <begin position="2"/>
        <end position="117"/>
    </location>
</feature>
<keyword evidence="4" id="KW-1185">Reference proteome</keyword>
<dbReference type="Gene3D" id="3.30.565.10">
    <property type="entry name" value="Histidine kinase-like ATPase, C-terminal domain"/>
    <property type="match status" value="1"/>
</dbReference>
<keyword evidence="1" id="KW-0723">Serine/threonine-protein kinase</keyword>
<protein>
    <submittedName>
        <fullName evidence="3">ATP-binding protein</fullName>
    </submittedName>
</protein>
<dbReference type="RefSeq" id="WP_330095487.1">
    <property type="nucleotide sequence ID" value="NZ_JAUZMY010000063.1"/>
</dbReference>
<sequence>MFPSHVDEVARVRAFVRALLDGHPTVDDAELVASELATNALRHSRSAAPNALFVVRVRDHGDRVRISVADYGNDEKWDGTPDSPDPMAEHGRGLLLVASLSKEWGVTEEPIGTCVWADLASFNKL</sequence>
<keyword evidence="3" id="KW-0547">Nucleotide-binding</keyword>
<dbReference type="SUPFAM" id="SSF55874">
    <property type="entry name" value="ATPase domain of HSP90 chaperone/DNA topoisomerase II/histidine kinase"/>
    <property type="match status" value="1"/>
</dbReference>
<proteinExistence type="predicted"/>
<evidence type="ECO:0000259" key="2">
    <source>
        <dbReference type="Pfam" id="PF13581"/>
    </source>
</evidence>
<evidence type="ECO:0000313" key="4">
    <source>
        <dbReference type="Proteomes" id="UP001356095"/>
    </source>
</evidence>
<dbReference type="InterPro" id="IPR003594">
    <property type="entry name" value="HATPase_dom"/>
</dbReference>
<keyword evidence="3" id="KW-0067">ATP-binding</keyword>
<dbReference type="Pfam" id="PF13581">
    <property type="entry name" value="HATPase_c_2"/>
    <property type="match status" value="1"/>
</dbReference>
<evidence type="ECO:0000256" key="1">
    <source>
        <dbReference type="ARBA" id="ARBA00022527"/>
    </source>
</evidence>
<dbReference type="CDD" id="cd16936">
    <property type="entry name" value="HATPase_RsbW-like"/>
    <property type="match status" value="1"/>
</dbReference>